<sequence length="208" mass="23406">MYSRYIQLDIGIPVAVPVNVSKTDANSDPGITVGGIVLQEYLRRLYRSLPASYHELDAFHHNVQLTKAEVFERMAKWCEPDMIRGIRNVPNLNHKHPKSKTIQLALAKRGDWDNATYGYGIERYIQWFGQTGKPEDARPAAIDLFYLGATPGVLEGGLIVRLKTSPSFPHLKAASARGFLPVLHYVHQVAWALVFLYVSAKIIFFGEL</sequence>
<accession>A0AAN6Y237</accession>
<dbReference type="EMBL" id="MU858266">
    <property type="protein sequence ID" value="KAK4207927.1"/>
    <property type="molecule type" value="Genomic_DNA"/>
</dbReference>
<proteinExistence type="predicted"/>
<gene>
    <name evidence="1" type="ORF">QBC37DRAFT_432690</name>
</gene>
<reference evidence="1" key="2">
    <citation type="submission" date="2023-05" db="EMBL/GenBank/DDBJ databases">
        <authorList>
            <consortium name="Lawrence Berkeley National Laboratory"/>
            <person name="Steindorff A."/>
            <person name="Hensen N."/>
            <person name="Bonometti L."/>
            <person name="Westerberg I."/>
            <person name="Brannstrom I.O."/>
            <person name="Guillou S."/>
            <person name="Cros-Aarteil S."/>
            <person name="Calhoun S."/>
            <person name="Haridas S."/>
            <person name="Kuo A."/>
            <person name="Mondo S."/>
            <person name="Pangilinan J."/>
            <person name="Riley R."/>
            <person name="Labutti K."/>
            <person name="Andreopoulos B."/>
            <person name="Lipzen A."/>
            <person name="Chen C."/>
            <person name="Yanf M."/>
            <person name="Daum C."/>
            <person name="Ng V."/>
            <person name="Clum A."/>
            <person name="Ohm R."/>
            <person name="Martin F."/>
            <person name="Silar P."/>
            <person name="Natvig D."/>
            <person name="Lalanne C."/>
            <person name="Gautier V."/>
            <person name="Ament-Velasquez S.L."/>
            <person name="Kruys A."/>
            <person name="Hutchinson M.I."/>
            <person name="Powell A.J."/>
            <person name="Barry K."/>
            <person name="Miller A.N."/>
            <person name="Grigoriev I.V."/>
            <person name="Debuchy R."/>
            <person name="Gladieux P."/>
            <person name="Thoren M.H."/>
            <person name="Johannesson H."/>
        </authorList>
    </citation>
    <scope>NUCLEOTIDE SEQUENCE</scope>
    <source>
        <strain evidence="1">PSN293</strain>
    </source>
</reference>
<evidence type="ECO:0000313" key="2">
    <source>
        <dbReference type="Proteomes" id="UP001301769"/>
    </source>
</evidence>
<keyword evidence="2" id="KW-1185">Reference proteome</keyword>
<comment type="caution">
    <text evidence="1">The sequence shown here is derived from an EMBL/GenBank/DDBJ whole genome shotgun (WGS) entry which is preliminary data.</text>
</comment>
<dbReference type="AlphaFoldDB" id="A0AAN6Y237"/>
<protein>
    <submittedName>
        <fullName evidence="1">Uncharacterized protein</fullName>
    </submittedName>
</protein>
<organism evidence="1 2">
    <name type="scientific">Rhypophila decipiens</name>
    <dbReference type="NCBI Taxonomy" id="261697"/>
    <lineage>
        <taxon>Eukaryota</taxon>
        <taxon>Fungi</taxon>
        <taxon>Dikarya</taxon>
        <taxon>Ascomycota</taxon>
        <taxon>Pezizomycotina</taxon>
        <taxon>Sordariomycetes</taxon>
        <taxon>Sordariomycetidae</taxon>
        <taxon>Sordariales</taxon>
        <taxon>Naviculisporaceae</taxon>
        <taxon>Rhypophila</taxon>
    </lineage>
</organism>
<evidence type="ECO:0000313" key="1">
    <source>
        <dbReference type="EMBL" id="KAK4207927.1"/>
    </source>
</evidence>
<name>A0AAN6Y237_9PEZI</name>
<reference evidence="1" key="1">
    <citation type="journal article" date="2023" name="Mol. Phylogenet. Evol.">
        <title>Genome-scale phylogeny and comparative genomics of the fungal order Sordariales.</title>
        <authorList>
            <person name="Hensen N."/>
            <person name="Bonometti L."/>
            <person name="Westerberg I."/>
            <person name="Brannstrom I.O."/>
            <person name="Guillou S."/>
            <person name="Cros-Aarteil S."/>
            <person name="Calhoun S."/>
            <person name="Haridas S."/>
            <person name="Kuo A."/>
            <person name="Mondo S."/>
            <person name="Pangilinan J."/>
            <person name="Riley R."/>
            <person name="LaButti K."/>
            <person name="Andreopoulos B."/>
            <person name="Lipzen A."/>
            <person name="Chen C."/>
            <person name="Yan M."/>
            <person name="Daum C."/>
            <person name="Ng V."/>
            <person name="Clum A."/>
            <person name="Steindorff A."/>
            <person name="Ohm R.A."/>
            <person name="Martin F."/>
            <person name="Silar P."/>
            <person name="Natvig D.O."/>
            <person name="Lalanne C."/>
            <person name="Gautier V."/>
            <person name="Ament-Velasquez S.L."/>
            <person name="Kruys A."/>
            <person name="Hutchinson M.I."/>
            <person name="Powell A.J."/>
            <person name="Barry K."/>
            <person name="Miller A.N."/>
            <person name="Grigoriev I.V."/>
            <person name="Debuchy R."/>
            <person name="Gladieux P."/>
            <person name="Hiltunen Thoren M."/>
            <person name="Johannesson H."/>
        </authorList>
    </citation>
    <scope>NUCLEOTIDE SEQUENCE</scope>
    <source>
        <strain evidence="1">PSN293</strain>
    </source>
</reference>
<dbReference type="Proteomes" id="UP001301769">
    <property type="component" value="Unassembled WGS sequence"/>
</dbReference>